<accession>A0A7S4NYJ2</accession>
<evidence type="ECO:0000256" key="2">
    <source>
        <dbReference type="SAM" id="MobiDB-lite"/>
    </source>
</evidence>
<protein>
    <submittedName>
        <fullName evidence="3">Uncharacterized protein</fullName>
    </submittedName>
</protein>
<feature type="compositionally biased region" description="Basic and acidic residues" evidence="2">
    <location>
        <begin position="584"/>
        <end position="618"/>
    </location>
</feature>
<evidence type="ECO:0000313" key="3">
    <source>
        <dbReference type="EMBL" id="CAE2315197.1"/>
    </source>
</evidence>
<feature type="coiled-coil region" evidence="1">
    <location>
        <begin position="426"/>
        <end position="494"/>
    </location>
</feature>
<sequence>MKSWMDINVERTAGSTRRDNMFTKPDRAWNTPSPPASPRTNKDDSFLASLYAGMRTPYGAGGQQREELDLSPELQSQRDLQMRRAARVLVSDPVFVKLVVEPSSSAFAEERAYEVLRSASSSQPYALILSKLARDNKSLKDMVLERDKRISSLIEQINQIETDALKAKKHYEDLVVDVEMSGSLNQLDGRRMQEILKKTKDLMQKNHDEFTKTKDKLQATIFDLRKKLEDSYEENMKLQERAASQDPTDMNRQVVSALDHLKAYIAKSMEQSESERERLLTMIQEKDSLNDTLSKDLRVKEAEASSSLAQLSALQQQVADLERSRAEALKENELLQKQIERDETLRLALQDLKLSLPSQLSPDDFPRDRPAQAEGEGMQMLSEALQSLQEKVNYMCDRLPVDSAFMPTLEPPIMHNQSNDSAIIGSTELRVQNAALQREVESLSERIREMQDVESLAKDIRLRIDSFQHLVQDLLTEKEKCRQLELQCRSLQSEVCSDKVQWYQGQKQRLLEDELHSWKDLAGDFESMRWLSPQPISPTARTNINNINNINSSSSNNNNTYSSRHDLSTRNSVSPSRRSPRSNSKPDTKQLKTEQEEDTSRQDKKSDDKRSDAGRAVEKIPTAADLLRSRKSGGGKQVK</sequence>
<feature type="region of interest" description="Disordered" evidence="2">
    <location>
        <begin position="1"/>
        <end position="43"/>
    </location>
</feature>
<feature type="coiled-coil region" evidence="1">
    <location>
        <begin position="214"/>
        <end position="241"/>
    </location>
</feature>
<organism evidence="3">
    <name type="scientific">Guillardia theta</name>
    <name type="common">Cryptophyte</name>
    <name type="synonym">Cryptomonas phi</name>
    <dbReference type="NCBI Taxonomy" id="55529"/>
    <lineage>
        <taxon>Eukaryota</taxon>
        <taxon>Cryptophyceae</taxon>
        <taxon>Pyrenomonadales</taxon>
        <taxon>Geminigeraceae</taxon>
        <taxon>Guillardia</taxon>
    </lineage>
</organism>
<dbReference type="AlphaFoldDB" id="A0A7S4NYJ2"/>
<feature type="compositionally biased region" description="Basic residues" evidence="2">
    <location>
        <begin position="629"/>
        <end position="639"/>
    </location>
</feature>
<feature type="coiled-coil region" evidence="1">
    <location>
        <begin position="304"/>
        <end position="345"/>
    </location>
</feature>
<reference evidence="3" key="1">
    <citation type="submission" date="2021-01" db="EMBL/GenBank/DDBJ databases">
        <authorList>
            <person name="Corre E."/>
            <person name="Pelletier E."/>
            <person name="Niang G."/>
            <person name="Scheremetjew M."/>
            <person name="Finn R."/>
            <person name="Kale V."/>
            <person name="Holt S."/>
            <person name="Cochrane G."/>
            <person name="Meng A."/>
            <person name="Brown T."/>
            <person name="Cohen L."/>
        </authorList>
    </citation>
    <scope>NUCLEOTIDE SEQUENCE</scope>
    <source>
        <strain evidence="3">CCMP 2712</strain>
    </source>
</reference>
<feature type="compositionally biased region" description="Basic and acidic residues" evidence="2">
    <location>
        <begin position="16"/>
        <end position="27"/>
    </location>
</feature>
<feature type="region of interest" description="Disordered" evidence="2">
    <location>
        <begin position="533"/>
        <end position="639"/>
    </location>
</feature>
<proteinExistence type="predicted"/>
<name>A0A7S4NYJ2_GUITH</name>
<evidence type="ECO:0000256" key="1">
    <source>
        <dbReference type="SAM" id="Coils"/>
    </source>
</evidence>
<feature type="compositionally biased region" description="Low complexity" evidence="2">
    <location>
        <begin position="569"/>
        <end position="583"/>
    </location>
</feature>
<gene>
    <name evidence="3" type="ORF">GTHE00462_LOCUS23775</name>
</gene>
<feature type="compositionally biased region" description="Low complexity" evidence="2">
    <location>
        <begin position="543"/>
        <end position="559"/>
    </location>
</feature>
<keyword evidence="1" id="KW-0175">Coiled coil</keyword>
<dbReference type="EMBL" id="HBKN01030584">
    <property type="protein sequence ID" value="CAE2315197.1"/>
    <property type="molecule type" value="Transcribed_RNA"/>
</dbReference>